<evidence type="ECO:0000256" key="1">
    <source>
        <dbReference type="ARBA" id="ARBA00009428"/>
    </source>
</evidence>
<organism evidence="3 4">
    <name type="scientific">Alkalicoccus daliensis</name>
    <dbReference type="NCBI Taxonomy" id="745820"/>
    <lineage>
        <taxon>Bacteria</taxon>
        <taxon>Bacillati</taxon>
        <taxon>Bacillota</taxon>
        <taxon>Bacilli</taxon>
        <taxon>Bacillales</taxon>
        <taxon>Bacillaceae</taxon>
        <taxon>Alkalicoccus</taxon>
    </lineage>
</organism>
<dbReference type="GO" id="GO:0016491">
    <property type="term" value="F:oxidoreductase activity"/>
    <property type="evidence" value="ECO:0007669"/>
    <property type="project" value="InterPro"/>
</dbReference>
<dbReference type="InterPro" id="IPR050712">
    <property type="entry name" value="NAD(P)H-dep_reductase"/>
</dbReference>
<evidence type="ECO:0000259" key="2">
    <source>
        <dbReference type="Pfam" id="PF03358"/>
    </source>
</evidence>
<name>A0A1H0F4U4_9BACI</name>
<dbReference type="Pfam" id="PF03358">
    <property type="entry name" value="FMN_red"/>
    <property type="match status" value="1"/>
</dbReference>
<dbReference type="STRING" id="745820.SAMN04488053_104190"/>
<dbReference type="AlphaFoldDB" id="A0A1H0F4U4"/>
<evidence type="ECO:0000313" key="3">
    <source>
        <dbReference type="EMBL" id="SDN89668.1"/>
    </source>
</evidence>
<gene>
    <name evidence="3" type="ORF">SAMN04488053_104190</name>
</gene>
<keyword evidence="4" id="KW-1185">Reference proteome</keyword>
<dbReference type="InterPro" id="IPR029039">
    <property type="entry name" value="Flavoprotein-like_sf"/>
</dbReference>
<dbReference type="RefSeq" id="WP_090842623.1">
    <property type="nucleotide sequence ID" value="NZ_FNIL01000004.1"/>
</dbReference>
<accession>A0A1H0F4U4</accession>
<dbReference type="GO" id="GO:0010181">
    <property type="term" value="F:FMN binding"/>
    <property type="evidence" value="ECO:0007669"/>
    <property type="project" value="TreeGrafter"/>
</dbReference>
<proteinExistence type="inferred from homology"/>
<dbReference type="PANTHER" id="PTHR30543:SF21">
    <property type="entry name" value="NAD(P)H-DEPENDENT FMN REDUCTASE LOT6"/>
    <property type="match status" value="1"/>
</dbReference>
<dbReference type="Proteomes" id="UP000198778">
    <property type="component" value="Unassembled WGS sequence"/>
</dbReference>
<comment type="similarity">
    <text evidence="1">Belongs to the azoreductase type 2 family.</text>
</comment>
<dbReference type="SUPFAM" id="SSF52218">
    <property type="entry name" value="Flavoproteins"/>
    <property type="match status" value="1"/>
</dbReference>
<dbReference type="InterPro" id="IPR005025">
    <property type="entry name" value="FMN_Rdtase-like_dom"/>
</dbReference>
<sequence length="179" mass="19853">MKLAALIGSVRKDSFNRKIADFIGERYQSDFTLEKLGIQELPYFDQDQETDPPESVRTFKQKVKDADAILIVTPEYNHSVPGILKNAIDWVSRIDLVMAGKPVLMIGASPGFLGTVRCQLHLKQILAAPGVSALVLPGNEVFIGEVHKKMDDTGKITDEGTVEFLDGVMKNFKTFIESK</sequence>
<dbReference type="EMBL" id="FNIL01000004">
    <property type="protein sequence ID" value="SDN89668.1"/>
    <property type="molecule type" value="Genomic_DNA"/>
</dbReference>
<evidence type="ECO:0000313" key="4">
    <source>
        <dbReference type="Proteomes" id="UP000198778"/>
    </source>
</evidence>
<dbReference type="Gene3D" id="3.40.50.360">
    <property type="match status" value="1"/>
</dbReference>
<reference evidence="4" key="1">
    <citation type="submission" date="2016-10" db="EMBL/GenBank/DDBJ databases">
        <authorList>
            <person name="Varghese N."/>
            <person name="Submissions S."/>
        </authorList>
    </citation>
    <scope>NUCLEOTIDE SEQUENCE [LARGE SCALE GENOMIC DNA]</scope>
    <source>
        <strain evidence="4">CGMCC 1.10369</strain>
    </source>
</reference>
<protein>
    <submittedName>
        <fullName evidence="3">NAD(P)H-dependent FMN reductase</fullName>
    </submittedName>
</protein>
<dbReference type="OrthoDB" id="9812295at2"/>
<dbReference type="GO" id="GO:0005829">
    <property type="term" value="C:cytosol"/>
    <property type="evidence" value="ECO:0007669"/>
    <property type="project" value="TreeGrafter"/>
</dbReference>
<feature type="domain" description="NADPH-dependent FMN reductase-like" evidence="2">
    <location>
        <begin position="1"/>
        <end position="147"/>
    </location>
</feature>
<dbReference type="PANTHER" id="PTHR30543">
    <property type="entry name" value="CHROMATE REDUCTASE"/>
    <property type="match status" value="1"/>
</dbReference>